<keyword evidence="5" id="KW-1185">Reference proteome</keyword>
<dbReference type="EMBL" id="CACVKT020001980">
    <property type="protein sequence ID" value="CAC5374088.1"/>
    <property type="molecule type" value="Genomic_DNA"/>
</dbReference>
<feature type="region of interest" description="Disordered" evidence="1">
    <location>
        <begin position="52"/>
        <end position="77"/>
    </location>
</feature>
<feature type="chain" id="PRO_5026720993" evidence="3">
    <location>
        <begin position="21"/>
        <end position="170"/>
    </location>
</feature>
<dbReference type="OrthoDB" id="6183541at2759"/>
<name>A0A6J8AYL8_MYTCO</name>
<feature type="signal peptide" evidence="3">
    <location>
        <begin position="1"/>
        <end position="20"/>
    </location>
</feature>
<evidence type="ECO:0000313" key="4">
    <source>
        <dbReference type="EMBL" id="CAC5374088.1"/>
    </source>
</evidence>
<sequence>MAKLLLILIIAIAVLSSVEAESYKCRQKRHKAHQSPSENYLAYKLEEINREHGIEKEKEPSDEECEKERELDRQASYQSPTRLSISETLYCLFIVLVLAGPVVYLILFVASKYGRVGARPNTYQEQTWESVHRMQTSNTNFMKHMDMLKRQREENDRFYKFTQNGLSPRA</sequence>
<reference evidence="4 5" key="1">
    <citation type="submission" date="2020-06" db="EMBL/GenBank/DDBJ databases">
        <authorList>
            <person name="Li R."/>
            <person name="Bekaert M."/>
        </authorList>
    </citation>
    <scope>NUCLEOTIDE SEQUENCE [LARGE SCALE GENOMIC DNA]</scope>
    <source>
        <strain evidence="5">wild</strain>
    </source>
</reference>
<dbReference type="Proteomes" id="UP000507470">
    <property type="component" value="Unassembled WGS sequence"/>
</dbReference>
<accession>A0A6J8AYL8</accession>
<feature type="transmembrane region" description="Helical" evidence="2">
    <location>
        <begin position="89"/>
        <end position="110"/>
    </location>
</feature>
<evidence type="ECO:0000313" key="5">
    <source>
        <dbReference type="Proteomes" id="UP000507470"/>
    </source>
</evidence>
<keyword evidence="2" id="KW-1133">Transmembrane helix</keyword>
<keyword evidence="2" id="KW-0472">Membrane</keyword>
<proteinExistence type="predicted"/>
<dbReference type="AlphaFoldDB" id="A0A6J8AYL8"/>
<organism evidence="4 5">
    <name type="scientific">Mytilus coruscus</name>
    <name type="common">Sea mussel</name>
    <dbReference type="NCBI Taxonomy" id="42192"/>
    <lineage>
        <taxon>Eukaryota</taxon>
        <taxon>Metazoa</taxon>
        <taxon>Spiralia</taxon>
        <taxon>Lophotrochozoa</taxon>
        <taxon>Mollusca</taxon>
        <taxon>Bivalvia</taxon>
        <taxon>Autobranchia</taxon>
        <taxon>Pteriomorphia</taxon>
        <taxon>Mytilida</taxon>
        <taxon>Mytiloidea</taxon>
        <taxon>Mytilidae</taxon>
        <taxon>Mytilinae</taxon>
        <taxon>Mytilus</taxon>
    </lineage>
</organism>
<keyword evidence="3" id="KW-0732">Signal</keyword>
<evidence type="ECO:0000256" key="1">
    <source>
        <dbReference type="SAM" id="MobiDB-lite"/>
    </source>
</evidence>
<protein>
    <submittedName>
        <fullName evidence="4">Uncharacterized protein</fullName>
    </submittedName>
</protein>
<keyword evidence="2" id="KW-0812">Transmembrane</keyword>
<evidence type="ECO:0000256" key="2">
    <source>
        <dbReference type="SAM" id="Phobius"/>
    </source>
</evidence>
<gene>
    <name evidence="4" type="ORF">MCOR_11614</name>
</gene>
<evidence type="ECO:0000256" key="3">
    <source>
        <dbReference type="SAM" id="SignalP"/>
    </source>
</evidence>